<dbReference type="Gramene" id="PSS33308">
    <property type="protein sequence ID" value="PSS33308"/>
    <property type="gene ID" value="CEY00_Acc03696"/>
</dbReference>
<proteinExistence type="inferred from homology"/>
<dbReference type="InParanoid" id="A0A2R6RTE7"/>
<accession>A0A2R6RTE7</accession>
<evidence type="ECO:0000256" key="2">
    <source>
        <dbReference type="ARBA" id="ARBA00022679"/>
    </source>
</evidence>
<dbReference type="FunCoup" id="A0A2R6RTE7">
    <property type="interactions" value="1"/>
</dbReference>
<dbReference type="PANTHER" id="PTHR31147:SF1">
    <property type="entry name" value="ACYL TRANSFERASE 4"/>
    <property type="match status" value="1"/>
</dbReference>
<dbReference type="InterPro" id="IPR023213">
    <property type="entry name" value="CAT-like_dom_sf"/>
</dbReference>
<keyword evidence="2 4" id="KW-0808">Transferase</keyword>
<keyword evidence="3" id="KW-0012">Acyltransferase</keyword>
<evidence type="ECO:0000256" key="3">
    <source>
        <dbReference type="ARBA" id="ARBA00023315"/>
    </source>
</evidence>
<organism evidence="4 5">
    <name type="scientific">Actinidia chinensis var. chinensis</name>
    <name type="common">Chinese soft-hair kiwi</name>
    <dbReference type="NCBI Taxonomy" id="1590841"/>
    <lineage>
        <taxon>Eukaryota</taxon>
        <taxon>Viridiplantae</taxon>
        <taxon>Streptophyta</taxon>
        <taxon>Embryophyta</taxon>
        <taxon>Tracheophyta</taxon>
        <taxon>Spermatophyta</taxon>
        <taxon>Magnoliopsida</taxon>
        <taxon>eudicotyledons</taxon>
        <taxon>Gunneridae</taxon>
        <taxon>Pentapetalae</taxon>
        <taxon>asterids</taxon>
        <taxon>Ericales</taxon>
        <taxon>Actinidiaceae</taxon>
        <taxon>Actinidia</taxon>
    </lineage>
</organism>
<gene>
    <name evidence="4" type="ORF">CEY00_Acc03696</name>
</gene>
<sequence>MASFVRLVKKPVLVAPSDPTPSTVLSLSSLDSQLFLRFPIEYLLVYASPHDVDRVVTAARVKAALARSLVPYYPLAGRVRARSDGTGLDMLCRAQGAGFLEAVSDYTASNFQRAPRSVTEWRKLLLVEVFKVVPPLVVQLTWLSDGCVALGIGLSHCAIDGIGSSEFLNLFAELATGRADLRDFKPKPVWDRHLLDSAGRTNLGTHPEFSRVPDLSRFVTLFAQERLSPTSITFDKTWLKELKNLAMSTSQQGEFPYTSFEVLSGHIWRSWARSLNLPAKQILKLLFSINIRNRVQPSLPAGYYGNAFVLGIAKTSVKDLTEKGLGYCADLVRRAKERVGDEYVREVVESVSWPRRASPDSVGVLIISQWSRLGLDRVDFGLGRPAHVGPICCDRYCLFLPVRDRTDAVKVMVAVPTCVVDRYEHLIRSPYS</sequence>
<dbReference type="OMA" id="QKPVWER"/>
<dbReference type="Proteomes" id="UP000241394">
    <property type="component" value="Chromosome LG3"/>
</dbReference>
<keyword evidence="5" id="KW-1185">Reference proteome</keyword>
<reference evidence="4 5" key="1">
    <citation type="submission" date="2017-07" db="EMBL/GenBank/DDBJ databases">
        <title>An improved, manually edited Actinidia chinensis var. chinensis (kiwifruit) genome highlights the challenges associated with draft genomes and gene prediction in plants.</title>
        <authorList>
            <person name="Pilkington S."/>
            <person name="Crowhurst R."/>
            <person name="Hilario E."/>
            <person name="Nardozza S."/>
            <person name="Fraser L."/>
            <person name="Peng Y."/>
            <person name="Gunaseelan K."/>
            <person name="Simpson R."/>
            <person name="Tahir J."/>
            <person name="Deroles S."/>
            <person name="Templeton K."/>
            <person name="Luo Z."/>
            <person name="Davy M."/>
            <person name="Cheng C."/>
            <person name="Mcneilage M."/>
            <person name="Scaglione D."/>
            <person name="Liu Y."/>
            <person name="Zhang Q."/>
            <person name="Datson P."/>
            <person name="De Silva N."/>
            <person name="Gardiner S."/>
            <person name="Bassett H."/>
            <person name="Chagne D."/>
            <person name="Mccallum J."/>
            <person name="Dzierzon H."/>
            <person name="Deng C."/>
            <person name="Wang Y.-Y."/>
            <person name="Barron N."/>
            <person name="Manako K."/>
            <person name="Bowen J."/>
            <person name="Foster T."/>
            <person name="Erridge Z."/>
            <person name="Tiffin H."/>
            <person name="Waite C."/>
            <person name="Davies K."/>
            <person name="Grierson E."/>
            <person name="Laing W."/>
            <person name="Kirk R."/>
            <person name="Chen X."/>
            <person name="Wood M."/>
            <person name="Montefiori M."/>
            <person name="Brummell D."/>
            <person name="Schwinn K."/>
            <person name="Catanach A."/>
            <person name="Fullerton C."/>
            <person name="Li D."/>
            <person name="Meiyalaghan S."/>
            <person name="Nieuwenhuizen N."/>
            <person name="Read N."/>
            <person name="Prakash R."/>
            <person name="Hunter D."/>
            <person name="Zhang H."/>
            <person name="Mckenzie M."/>
            <person name="Knabel M."/>
            <person name="Harris A."/>
            <person name="Allan A."/>
            <person name="Chen A."/>
            <person name="Janssen B."/>
            <person name="Plunkett B."/>
            <person name="Dwamena C."/>
            <person name="Voogd C."/>
            <person name="Leif D."/>
            <person name="Lafferty D."/>
            <person name="Souleyre E."/>
            <person name="Varkonyi-Gasic E."/>
            <person name="Gambi F."/>
            <person name="Hanley J."/>
            <person name="Yao J.-L."/>
            <person name="Cheung J."/>
            <person name="David K."/>
            <person name="Warren B."/>
            <person name="Marsh K."/>
            <person name="Snowden K."/>
            <person name="Lin-Wang K."/>
            <person name="Brian L."/>
            <person name="Martinez-Sanchez M."/>
            <person name="Wang M."/>
            <person name="Ileperuma N."/>
            <person name="Macnee N."/>
            <person name="Campin R."/>
            <person name="Mcatee P."/>
            <person name="Drummond R."/>
            <person name="Espley R."/>
            <person name="Ireland H."/>
            <person name="Wu R."/>
            <person name="Atkinson R."/>
            <person name="Karunairetnam S."/>
            <person name="Bulley S."/>
            <person name="Chunkath S."/>
            <person name="Hanley Z."/>
            <person name="Storey R."/>
            <person name="Thrimawithana A."/>
            <person name="Thomson S."/>
            <person name="David C."/>
            <person name="Testolin R."/>
        </authorList>
    </citation>
    <scope>NUCLEOTIDE SEQUENCE [LARGE SCALE GENOMIC DNA]</scope>
    <source>
        <strain evidence="5">cv. Red5</strain>
        <tissue evidence="4">Young leaf</tissue>
    </source>
</reference>
<reference evidence="5" key="2">
    <citation type="journal article" date="2018" name="BMC Genomics">
        <title>A manually annotated Actinidia chinensis var. chinensis (kiwifruit) genome highlights the challenges associated with draft genomes and gene prediction in plants.</title>
        <authorList>
            <person name="Pilkington S.M."/>
            <person name="Crowhurst R."/>
            <person name="Hilario E."/>
            <person name="Nardozza S."/>
            <person name="Fraser L."/>
            <person name="Peng Y."/>
            <person name="Gunaseelan K."/>
            <person name="Simpson R."/>
            <person name="Tahir J."/>
            <person name="Deroles S.C."/>
            <person name="Templeton K."/>
            <person name="Luo Z."/>
            <person name="Davy M."/>
            <person name="Cheng C."/>
            <person name="McNeilage M."/>
            <person name="Scaglione D."/>
            <person name="Liu Y."/>
            <person name="Zhang Q."/>
            <person name="Datson P."/>
            <person name="De Silva N."/>
            <person name="Gardiner S.E."/>
            <person name="Bassett H."/>
            <person name="Chagne D."/>
            <person name="McCallum J."/>
            <person name="Dzierzon H."/>
            <person name="Deng C."/>
            <person name="Wang Y.Y."/>
            <person name="Barron L."/>
            <person name="Manako K."/>
            <person name="Bowen J."/>
            <person name="Foster T.M."/>
            <person name="Erridge Z.A."/>
            <person name="Tiffin H."/>
            <person name="Waite C.N."/>
            <person name="Davies K.M."/>
            <person name="Grierson E.P."/>
            <person name="Laing W.A."/>
            <person name="Kirk R."/>
            <person name="Chen X."/>
            <person name="Wood M."/>
            <person name="Montefiori M."/>
            <person name="Brummell D.A."/>
            <person name="Schwinn K.E."/>
            <person name="Catanach A."/>
            <person name="Fullerton C."/>
            <person name="Li D."/>
            <person name="Meiyalaghan S."/>
            <person name="Nieuwenhuizen N."/>
            <person name="Read N."/>
            <person name="Prakash R."/>
            <person name="Hunter D."/>
            <person name="Zhang H."/>
            <person name="McKenzie M."/>
            <person name="Knabel M."/>
            <person name="Harris A."/>
            <person name="Allan A.C."/>
            <person name="Gleave A."/>
            <person name="Chen A."/>
            <person name="Janssen B.J."/>
            <person name="Plunkett B."/>
            <person name="Ampomah-Dwamena C."/>
            <person name="Voogd C."/>
            <person name="Leif D."/>
            <person name="Lafferty D."/>
            <person name="Souleyre E.J.F."/>
            <person name="Varkonyi-Gasic E."/>
            <person name="Gambi F."/>
            <person name="Hanley J."/>
            <person name="Yao J.L."/>
            <person name="Cheung J."/>
            <person name="David K.M."/>
            <person name="Warren B."/>
            <person name="Marsh K."/>
            <person name="Snowden K.C."/>
            <person name="Lin-Wang K."/>
            <person name="Brian L."/>
            <person name="Martinez-Sanchez M."/>
            <person name="Wang M."/>
            <person name="Ileperuma N."/>
            <person name="Macnee N."/>
            <person name="Campin R."/>
            <person name="McAtee P."/>
            <person name="Drummond R.S.M."/>
            <person name="Espley R.V."/>
            <person name="Ireland H.S."/>
            <person name="Wu R."/>
            <person name="Atkinson R.G."/>
            <person name="Karunairetnam S."/>
            <person name="Bulley S."/>
            <person name="Chunkath S."/>
            <person name="Hanley Z."/>
            <person name="Storey R."/>
            <person name="Thrimawithana A.H."/>
            <person name="Thomson S."/>
            <person name="David C."/>
            <person name="Testolin R."/>
            <person name="Huang H."/>
            <person name="Hellens R.P."/>
            <person name="Schaffer R.J."/>
        </authorList>
    </citation>
    <scope>NUCLEOTIDE SEQUENCE [LARGE SCALE GENOMIC DNA]</scope>
    <source>
        <strain evidence="5">cv. Red5</strain>
    </source>
</reference>
<name>A0A2R6RTE7_ACTCC</name>
<evidence type="ECO:0000313" key="4">
    <source>
        <dbReference type="EMBL" id="PSS33308.1"/>
    </source>
</evidence>
<comment type="similarity">
    <text evidence="1">Belongs to the plant acyltransferase family.</text>
</comment>
<dbReference type="InterPro" id="IPR050898">
    <property type="entry name" value="Plant_acyltransferase"/>
</dbReference>
<dbReference type="GO" id="GO:0016746">
    <property type="term" value="F:acyltransferase activity"/>
    <property type="evidence" value="ECO:0007669"/>
    <property type="project" value="UniProtKB-KW"/>
</dbReference>
<dbReference type="OrthoDB" id="1862401at2759"/>
<dbReference type="PANTHER" id="PTHR31147">
    <property type="entry name" value="ACYL TRANSFERASE 4"/>
    <property type="match status" value="1"/>
</dbReference>
<evidence type="ECO:0000313" key="5">
    <source>
        <dbReference type="Proteomes" id="UP000241394"/>
    </source>
</evidence>
<dbReference type="EMBL" id="NKQK01000003">
    <property type="protein sequence ID" value="PSS33308.1"/>
    <property type="molecule type" value="Genomic_DNA"/>
</dbReference>
<dbReference type="Pfam" id="PF02458">
    <property type="entry name" value="Transferase"/>
    <property type="match status" value="1"/>
</dbReference>
<dbReference type="AlphaFoldDB" id="A0A2R6RTE7"/>
<dbReference type="Gene3D" id="3.30.559.10">
    <property type="entry name" value="Chloramphenicol acetyltransferase-like domain"/>
    <property type="match status" value="2"/>
</dbReference>
<dbReference type="GO" id="GO:0009723">
    <property type="term" value="P:response to ethylene"/>
    <property type="evidence" value="ECO:0007669"/>
    <property type="project" value="UniProtKB-ARBA"/>
</dbReference>
<comment type="caution">
    <text evidence="4">The sequence shown here is derived from an EMBL/GenBank/DDBJ whole genome shotgun (WGS) entry which is preliminary data.</text>
</comment>
<evidence type="ECO:0000256" key="1">
    <source>
        <dbReference type="ARBA" id="ARBA00009861"/>
    </source>
</evidence>
<protein>
    <submittedName>
        <fullName evidence="4">Omega-hydroxypalmitate O-feruloyl transferase</fullName>
    </submittedName>
</protein>